<evidence type="ECO:0000256" key="2">
    <source>
        <dbReference type="SAM" id="SignalP"/>
    </source>
</evidence>
<reference evidence="3" key="1">
    <citation type="journal article" date="2023" name="Mol. Phylogenet. Evol.">
        <title>Genome-scale phylogeny and comparative genomics of the fungal order Sordariales.</title>
        <authorList>
            <person name="Hensen N."/>
            <person name="Bonometti L."/>
            <person name="Westerberg I."/>
            <person name="Brannstrom I.O."/>
            <person name="Guillou S."/>
            <person name="Cros-Aarteil S."/>
            <person name="Calhoun S."/>
            <person name="Haridas S."/>
            <person name="Kuo A."/>
            <person name="Mondo S."/>
            <person name="Pangilinan J."/>
            <person name="Riley R."/>
            <person name="LaButti K."/>
            <person name="Andreopoulos B."/>
            <person name="Lipzen A."/>
            <person name="Chen C."/>
            <person name="Yan M."/>
            <person name="Daum C."/>
            <person name="Ng V."/>
            <person name="Clum A."/>
            <person name="Steindorff A."/>
            <person name="Ohm R.A."/>
            <person name="Martin F."/>
            <person name="Silar P."/>
            <person name="Natvig D.O."/>
            <person name="Lalanne C."/>
            <person name="Gautier V."/>
            <person name="Ament-Velasquez S.L."/>
            <person name="Kruys A."/>
            <person name="Hutchinson M.I."/>
            <person name="Powell A.J."/>
            <person name="Barry K."/>
            <person name="Miller A.N."/>
            <person name="Grigoriev I.V."/>
            <person name="Debuchy R."/>
            <person name="Gladieux P."/>
            <person name="Hiltunen Thoren M."/>
            <person name="Johannesson H."/>
        </authorList>
    </citation>
    <scope>NUCLEOTIDE SEQUENCE</scope>
    <source>
        <strain evidence="3">CBS 118394</strain>
    </source>
</reference>
<feature type="region of interest" description="Disordered" evidence="1">
    <location>
        <begin position="121"/>
        <end position="152"/>
    </location>
</feature>
<protein>
    <submittedName>
        <fullName evidence="3">Uncharacterized protein</fullName>
    </submittedName>
</protein>
<organism evidence="3 4">
    <name type="scientific">Apodospora peruviana</name>
    <dbReference type="NCBI Taxonomy" id="516989"/>
    <lineage>
        <taxon>Eukaryota</taxon>
        <taxon>Fungi</taxon>
        <taxon>Dikarya</taxon>
        <taxon>Ascomycota</taxon>
        <taxon>Pezizomycotina</taxon>
        <taxon>Sordariomycetes</taxon>
        <taxon>Sordariomycetidae</taxon>
        <taxon>Sordariales</taxon>
        <taxon>Lasiosphaeriaceae</taxon>
        <taxon>Apodospora</taxon>
    </lineage>
</organism>
<accession>A0AAE0IIN7</accession>
<feature type="compositionally biased region" description="Low complexity" evidence="1">
    <location>
        <begin position="202"/>
        <end position="220"/>
    </location>
</feature>
<evidence type="ECO:0000256" key="1">
    <source>
        <dbReference type="SAM" id="MobiDB-lite"/>
    </source>
</evidence>
<evidence type="ECO:0000313" key="3">
    <source>
        <dbReference type="EMBL" id="KAK3325665.1"/>
    </source>
</evidence>
<comment type="caution">
    <text evidence="3">The sequence shown here is derived from an EMBL/GenBank/DDBJ whole genome shotgun (WGS) entry which is preliminary data.</text>
</comment>
<reference evidence="3" key="2">
    <citation type="submission" date="2023-06" db="EMBL/GenBank/DDBJ databases">
        <authorList>
            <consortium name="Lawrence Berkeley National Laboratory"/>
            <person name="Haridas S."/>
            <person name="Hensen N."/>
            <person name="Bonometti L."/>
            <person name="Westerberg I."/>
            <person name="Brannstrom I.O."/>
            <person name="Guillou S."/>
            <person name="Cros-Aarteil S."/>
            <person name="Calhoun S."/>
            <person name="Kuo A."/>
            <person name="Mondo S."/>
            <person name="Pangilinan J."/>
            <person name="Riley R."/>
            <person name="Labutti K."/>
            <person name="Andreopoulos B."/>
            <person name="Lipzen A."/>
            <person name="Chen C."/>
            <person name="Yanf M."/>
            <person name="Daum C."/>
            <person name="Ng V."/>
            <person name="Clum A."/>
            <person name="Steindorff A."/>
            <person name="Ohm R."/>
            <person name="Martin F."/>
            <person name="Silar P."/>
            <person name="Natvig D."/>
            <person name="Lalanne C."/>
            <person name="Gautier V."/>
            <person name="Ament-Velasquez S.L."/>
            <person name="Kruys A."/>
            <person name="Hutchinson M.I."/>
            <person name="Powell A.J."/>
            <person name="Barry K."/>
            <person name="Miller A.N."/>
            <person name="Grigoriev I.V."/>
            <person name="Debuchy R."/>
            <person name="Gladieux P."/>
            <person name="Thoren M.H."/>
            <person name="Johannesson H."/>
        </authorList>
    </citation>
    <scope>NUCLEOTIDE SEQUENCE</scope>
    <source>
        <strain evidence="3">CBS 118394</strain>
    </source>
</reference>
<gene>
    <name evidence="3" type="ORF">B0H66DRAFT_599816</name>
</gene>
<evidence type="ECO:0000313" key="4">
    <source>
        <dbReference type="Proteomes" id="UP001283341"/>
    </source>
</evidence>
<dbReference type="Proteomes" id="UP001283341">
    <property type="component" value="Unassembled WGS sequence"/>
</dbReference>
<dbReference type="EMBL" id="JAUEDM010000002">
    <property type="protein sequence ID" value="KAK3325665.1"/>
    <property type="molecule type" value="Genomic_DNA"/>
</dbReference>
<keyword evidence="4" id="KW-1185">Reference proteome</keyword>
<sequence>MKNSAILAYMTAFASAQVTINPDGTYTCEKPNLAFCAGDSMKTDIIIRCYGTRGQPGRCGDNLSGEPPVGNTPALCYQTSDTAGDAACEKNCVVYGGSGNAAGEFTLPPSLCTPTFTPSSSAASSTSSSSGYPVSSSSESSSSSSTTTTTTTPVCTTTTVSVISSSSVYTAPTSSPVISVSTPVYPTNGTTVVISTTYTSGTATPVKPSSSSSSSTTTTVPTAGAALHHGGAAGGALALAGFVAAYIL</sequence>
<proteinExistence type="predicted"/>
<dbReference type="AlphaFoldDB" id="A0AAE0IIN7"/>
<feature type="signal peptide" evidence="2">
    <location>
        <begin position="1"/>
        <end position="16"/>
    </location>
</feature>
<feature type="chain" id="PRO_5042149090" evidence="2">
    <location>
        <begin position="17"/>
        <end position="248"/>
    </location>
</feature>
<feature type="region of interest" description="Disordered" evidence="1">
    <location>
        <begin position="201"/>
        <end position="220"/>
    </location>
</feature>
<name>A0AAE0IIN7_9PEZI</name>
<keyword evidence="2" id="KW-0732">Signal</keyword>